<feature type="compositionally biased region" description="Basic and acidic residues" evidence="1">
    <location>
        <begin position="492"/>
        <end position="507"/>
    </location>
</feature>
<reference evidence="2 3" key="1">
    <citation type="submission" date="2021-12" db="EMBL/GenBank/DDBJ databases">
        <title>High titer production of polyol ester of fatty acids by Rhodotorula paludigena BS15 towards product separation-free biomass refinery.</title>
        <authorList>
            <person name="Mano J."/>
            <person name="Ono H."/>
            <person name="Tanaka T."/>
            <person name="Naito K."/>
            <person name="Sushida H."/>
            <person name="Ike M."/>
            <person name="Tokuyasu K."/>
            <person name="Kitaoka M."/>
        </authorList>
    </citation>
    <scope>NUCLEOTIDE SEQUENCE [LARGE SCALE GENOMIC DNA]</scope>
    <source>
        <strain evidence="2 3">BS15</strain>
    </source>
</reference>
<feature type="compositionally biased region" description="Low complexity" evidence="1">
    <location>
        <begin position="509"/>
        <end position="527"/>
    </location>
</feature>
<evidence type="ECO:0008006" key="4">
    <source>
        <dbReference type="Google" id="ProtNLM"/>
    </source>
</evidence>
<dbReference type="Proteomes" id="UP001342314">
    <property type="component" value="Unassembled WGS sequence"/>
</dbReference>
<feature type="compositionally biased region" description="Polar residues" evidence="1">
    <location>
        <begin position="137"/>
        <end position="167"/>
    </location>
</feature>
<feature type="compositionally biased region" description="Low complexity" evidence="1">
    <location>
        <begin position="413"/>
        <end position="430"/>
    </location>
</feature>
<dbReference type="AlphaFoldDB" id="A0AAV5GNR7"/>
<gene>
    <name evidence="2" type="ORF">Rhopal_004031-T1</name>
</gene>
<feature type="compositionally biased region" description="Low complexity" evidence="1">
    <location>
        <begin position="230"/>
        <end position="243"/>
    </location>
</feature>
<feature type="compositionally biased region" description="Polar residues" evidence="1">
    <location>
        <begin position="342"/>
        <end position="351"/>
    </location>
</feature>
<accession>A0AAV5GNR7</accession>
<evidence type="ECO:0000313" key="3">
    <source>
        <dbReference type="Proteomes" id="UP001342314"/>
    </source>
</evidence>
<feature type="compositionally biased region" description="Basic and acidic residues" evidence="1">
    <location>
        <begin position="443"/>
        <end position="452"/>
    </location>
</feature>
<evidence type="ECO:0000256" key="1">
    <source>
        <dbReference type="SAM" id="MobiDB-lite"/>
    </source>
</evidence>
<feature type="region of interest" description="Disordered" evidence="1">
    <location>
        <begin position="386"/>
        <end position="571"/>
    </location>
</feature>
<protein>
    <recommendedName>
        <fullName evidence="4">Proteophosphoglycan ppg4</fullName>
    </recommendedName>
</protein>
<keyword evidence="3" id="KW-1185">Reference proteome</keyword>
<feature type="region of interest" description="Disordered" evidence="1">
    <location>
        <begin position="1"/>
        <end position="293"/>
    </location>
</feature>
<proteinExistence type="predicted"/>
<organism evidence="2 3">
    <name type="scientific">Rhodotorula paludigena</name>
    <dbReference type="NCBI Taxonomy" id="86838"/>
    <lineage>
        <taxon>Eukaryota</taxon>
        <taxon>Fungi</taxon>
        <taxon>Dikarya</taxon>
        <taxon>Basidiomycota</taxon>
        <taxon>Pucciniomycotina</taxon>
        <taxon>Microbotryomycetes</taxon>
        <taxon>Sporidiobolales</taxon>
        <taxon>Sporidiobolaceae</taxon>
        <taxon>Rhodotorula</taxon>
    </lineage>
</organism>
<name>A0AAV5GNR7_9BASI</name>
<sequence length="571" mass="56942">MATAAAPQPSPPLAPQQRTASGGTPSKPSHKRVFKTLSRFLGGGSSNKQRSANARDKQAQQGTQSPAPAAVISPLSSPSQPPFEGSTSPSRGRSRSSSRERRADDDGQVDGQGRRHRNDSVSAQSAMSGADTDALTVDSSSHASSLAPTHASTYKSYASTKPTTLLSVDSGGGANRIAVVPGTGTGYFGGAAAPQPSFSAALPASPATQSPISPASPLGGSGGLHQHRPSTSSTSSSISLTPSGAALSALNGGPGASPSLDLPDSPGVQGVPYHTLAHPRNNPHPAFPPADNASMLTLASSSFAPSFIGSASGGGGAGAAESTKGRNSWGTTAGGAGLRLFSGSSTKQQARSIGGGKGSLLSTAAAAGGGDAYAADEDASVRALAGSRRASEESLGGRSTWSALASGGGGVRAPGAAPSVRSRFGAARGEGAQGEEGDGASRFSRERKERRGSMRTVETSASGRAPSDEEEEVEDDRDAAVRQEDEVEEKQDEASGDAKGKAVDPSEHTGLAATAATFGTTLGEGLAPPVGTEAAKEDKVPDMPVESPGEASTPVGERAEGELVGEDSTRV</sequence>
<evidence type="ECO:0000313" key="2">
    <source>
        <dbReference type="EMBL" id="GJN91017.1"/>
    </source>
</evidence>
<feature type="compositionally biased region" description="Polar residues" evidence="1">
    <location>
        <begin position="18"/>
        <end position="27"/>
    </location>
</feature>
<dbReference type="EMBL" id="BQKY01000008">
    <property type="protein sequence ID" value="GJN91017.1"/>
    <property type="molecule type" value="Genomic_DNA"/>
</dbReference>
<feature type="compositionally biased region" description="Low complexity" evidence="1">
    <location>
        <begin position="190"/>
        <end position="218"/>
    </location>
</feature>
<feature type="region of interest" description="Disordered" evidence="1">
    <location>
        <begin position="310"/>
        <end position="359"/>
    </location>
</feature>
<comment type="caution">
    <text evidence="2">The sequence shown here is derived from an EMBL/GenBank/DDBJ whole genome shotgun (WGS) entry which is preliminary data.</text>
</comment>
<feature type="compositionally biased region" description="Acidic residues" evidence="1">
    <location>
        <begin position="468"/>
        <end position="477"/>
    </location>
</feature>
<feature type="compositionally biased region" description="Basic and acidic residues" evidence="1">
    <location>
        <begin position="557"/>
        <end position="571"/>
    </location>
</feature>